<name>A0A7Y3SXS0_9CLOT</name>
<evidence type="ECO:0000313" key="3">
    <source>
        <dbReference type="Proteomes" id="UP000531659"/>
    </source>
</evidence>
<keyword evidence="1" id="KW-0732">Signal</keyword>
<reference evidence="2 3" key="1">
    <citation type="submission" date="2020-05" db="EMBL/GenBank/DDBJ databases">
        <title>Complete genome of Clostridium estertheticum subspecies estertheticum, isolated from Vacuum packed lamb meat from New Zealand imported to Switzerland.</title>
        <authorList>
            <person name="Wambui J."/>
            <person name="Stevens M.J.A."/>
            <person name="Stephan R."/>
        </authorList>
    </citation>
    <scope>NUCLEOTIDE SEQUENCE [LARGE SCALE GENOMIC DNA]</scope>
    <source>
        <strain evidence="2 3">CEST001</strain>
    </source>
</reference>
<accession>A0A7Y3SXS0</accession>
<dbReference type="Proteomes" id="UP000531659">
    <property type="component" value="Unassembled WGS sequence"/>
</dbReference>
<feature type="signal peptide" evidence="1">
    <location>
        <begin position="1"/>
        <end position="25"/>
    </location>
</feature>
<protein>
    <submittedName>
        <fullName evidence="2">Uncharacterized protein</fullName>
    </submittedName>
</protein>
<evidence type="ECO:0000313" key="2">
    <source>
        <dbReference type="EMBL" id="NNU77336.1"/>
    </source>
</evidence>
<organism evidence="2 3">
    <name type="scientific">Clostridium estertheticum</name>
    <dbReference type="NCBI Taxonomy" id="238834"/>
    <lineage>
        <taxon>Bacteria</taxon>
        <taxon>Bacillati</taxon>
        <taxon>Bacillota</taxon>
        <taxon>Clostridia</taxon>
        <taxon>Eubacteriales</taxon>
        <taxon>Clostridiaceae</taxon>
        <taxon>Clostridium</taxon>
    </lineage>
</organism>
<sequence length="1290" mass="131877">MNKKITSTALAALMIAGSTSFSAFAAMDSGTVVIGTKAFDLSYANDPANATEISAAILAGGTVYVKDFNGNWLDNVSGASVNASVIPAVTYTNSKGSTQIGAGDASTVAATSETTTAMAANALKVTFNGTVADTSKVTFDVKAVGGTAITTVVSWNTAKTEATLTKASSFTAGDYTVAVTNDTVVLPTQTVTMSQQKIAKIQILSTKLGVTTNAKTSLQKGYATYAIFDQYGVDITNGALANNVNFQTGVGTADAKKGLITITPASGLNLMTFNSGVTITANDTNTGTSATATLAVTSQLGTLTNITLTGLTNKDNKVLTAGDTTDVFYADFTATDISGNPTTNYTLMQKGLIFSGVNDDNSLTTSSPNVTAKLVQDPNDSNKGVIEVRTNAEPLTVDMPLVITAMTWTGSTSQINTTLHKQAEVYTFTLLAPADSIASGESKEIPFIALDQNGGKLTKFSDFPSDLVTFNGLIPTRNNDGTLSLKNIPVSNTNGTASIPEVVSAMTKSGKYSNLTLNIQKPTVADTLALDTSVLNTTMQASSGTSKPATQFADFGWDNGGLKLKDQYDRAIDINATENAATYKNYKVVATSSNPLVITTGAVKAGNGGALADGSATGVAGVGENEIAIQSLAAGSSTVSFSVYDITSKTSDGKAPAADYSNLTAIDTKTQTFTVLADSDIKDYKIDQVATPMYSVHSIDGSVSAAQQVINLKGVEDKYKANPKVYGTTSTGSKVVLRGTPITGATSSSSDFTVVSGNVGTKTAYDGVKIIANKFADAAKTGSSATITVTLLGADNISHTVTTPVTSLKADPVATGIDANVDTYVPGISRLDDVVTITSSTSAGFKTLLGTTLSKYDATGAKGHIYFAPKDQYGTTSYPLSQFSSLSMVDSPNGTKLQAGSSFVIDPTTGALTYNVQSGDFVTVSGTTSNGYTKTIKIVFANGTTTSNPGTPVVVGAAAALEAVNNSVDIATMQTALLNTDLGLNATSIAAYKSLLPLQKSNVATELLTTLQTSSYANIRDLQTALDNEATGVMHAAEASVIANAAATRLVVTAETKTATSVDINAAQSSVTALRDATTKAALQGRIDVVNAANLAAVRLVTTNIGSTFAATGLVGVAVKPLVPTGYTIAVTTSSDLSKYDATGKIVAAGTSNVSYTVTNTATGATSIAAVNVTVAVQTVLQQFTLATDNTTLLGGTVDNSAATITYTNTATPTDSGIFDKLLALGVTGVKLGTDPVIAINSGNTVAAKAAIEAYFAGGAHAFNNTVITVTVTGANGVIITVPYTLVSAS</sequence>
<evidence type="ECO:0000256" key="1">
    <source>
        <dbReference type="SAM" id="SignalP"/>
    </source>
</evidence>
<comment type="caution">
    <text evidence="2">The sequence shown here is derived from an EMBL/GenBank/DDBJ whole genome shotgun (WGS) entry which is preliminary data.</text>
</comment>
<dbReference type="RefSeq" id="WP_171297989.1">
    <property type="nucleotide sequence ID" value="NZ_CP087098.1"/>
</dbReference>
<feature type="chain" id="PRO_5031046293" evidence="1">
    <location>
        <begin position="26"/>
        <end position="1290"/>
    </location>
</feature>
<dbReference type="EMBL" id="JABEYB010000012">
    <property type="protein sequence ID" value="NNU77336.1"/>
    <property type="molecule type" value="Genomic_DNA"/>
</dbReference>
<gene>
    <name evidence="2" type="ORF">HLQ16_15480</name>
</gene>
<proteinExistence type="predicted"/>